<dbReference type="EMBL" id="BMGC01000001">
    <property type="protein sequence ID" value="GGB17629.1"/>
    <property type="molecule type" value="Genomic_DNA"/>
</dbReference>
<sequence length="476" mass="50840">MLGMPVLTSRLFDGRSAHVVDIAGGRVTTLCAESPADVREAAAVRDEASERVVSRDVSRLVADIDLAVVAVDGHMEHAVQAWTRVISEVLGRAGVHHDMPILVAAPTVWGPIRRRALSGLDAVSCVVAVVPRAVVIADTHCDSWMRAAVVIEHQGERLDIHRVERDPVTGWDVVRTRVVDEIVTGRRLADRIAADPVFADPAIFGDDVEVVLVDTDTDTDAESDGSGRRLELLGELALACRVGPVVAVRREVIRRFGGRAPVRAFRAAADTDARPRARSVRHRVRATAVLAAAVGVIAAVSAGHGAGSTEDTDHVRPVSLGRVRMLAPAEWVVRSDGPPSAPAGAAARTVYAHGHDGRRIVVIQSQIRRDATQASVAASLRARIAERRDVDIDDFSPATTYAGRAVISYREIPGSGGQVRWYVLVGDRMQVSVGCQAGDAGESIERHCRLAIGSLRVAVDSEGGLHRDVGEVDESP</sequence>
<evidence type="ECO:0000313" key="1">
    <source>
        <dbReference type="EMBL" id="GGB17629.1"/>
    </source>
</evidence>
<proteinExistence type="predicted"/>
<evidence type="ECO:0008006" key="3">
    <source>
        <dbReference type="Google" id="ProtNLM"/>
    </source>
</evidence>
<gene>
    <name evidence="1" type="ORF">GCM10011489_02140</name>
</gene>
<dbReference type="Proteomes" id="UP000621454">
    <property type="component" value="Unassembled WGS sequence"/>
</dbReference>
<evidence type="ECO:0000313" key="2">
    <source>
        <dbReference type="Proteomes" id="UP000621454"/>
    </source>
</evidence>
<reference evidence="1" key="1">
    <citation type="journal article" date="2014" name="Int. J. Syst. Evol. Microbiol.">
        <title>Complete genome sequence of Corynebacterium casei LMG S-19264T (=DSM 44701T), isolated from a smear-ripened cheese.</title>
        <authorList>
            <consortium name="US DOE Joint Genome Institute (JGI-PGF)"/>
            <person name="Walter F."/>
            <person name="Albersmeier A."/>
            <person name="Kalinowski J."/>
            <person name="Ruckert C."/>
        </authorList>
    </citation>
    <scope>NUCLEOTIDE SEQUENCE</scope>
    <source>
        <strain evidence="1">CGMCC 1.12827</strain>
    </source>
</reference>
<dbReference type="NCBIfam" id="TIGR03931">
    <property type="entry name" value="T7SS_Rv3446c"/>
    <property type="match status" value="1"/>
</dbReference>
<organism evidence="1 2">
    <name type="scientific">Gordonia jinhuaensis</name>
    <dbReference type="NCBI Taxonomy" id="1517702"/>
    <lineage>
        <taxon>Bacteria</taxon>
        <taxon>Bacillati</taxon>
        <taxon>Actinomycetota</taxon>
        <taxon>Actinomycetes</taxon>
        <taxon>Mycobacteriales</taxon>
        <taxon>Gordoniaceae</taxon>
        <taxon>Gordonia</taxon>
    </lineage>
</organism>
<accession>A0A916SWR7</accession>
<protein>
    <recommendedName>
        <fullName evidence="3">Type VII secretion-associated protein, Rv3446c family, C-terminal domain-containing protein</fullName>
    </recommendedName>
</protein>
<keyword evidence="2" id="KW-1185">Reference proteome</keyword>
<reference evidence="1" key="2">
    <citation type="submission" date="2020-09" db="EMBL/GenBank/DDBJ databases">
        <authorList>
            <person name="Sun Q."/>
            <person name="Zhou Y."/>
        </authorList>
    </citation>
    <scope>NUCLEOTIDE SEQUENCE</scope>
    <source>
        <strain evidence="1">CGMCC 1.12827</strain>
    </source>
</reference>
<comment type="caution">
    <text evidence="1">The sequence shown here is derived from an EMBL/GenBank/DDBJ whole genome shotgun (WGS) entry which is preliminary data.</text>
</comment>
<dbReference type="InterPro" id="IPR023840">
    <property type="entry name" value="T7SS_Rv3446c"/>
</dbReference>
<dbReference type="AlphaFoldDB" id="A0A916SWR7"/>
<name>A0A916SWR7_9ACTN</name>